<dbReference type="RefSeq" id="WP_120402591.1">
    <property type="nucleotide sequence ID" value="NZ_RAXV01000018.1"/>
</dbReference>
<gene>
    <name evidence="2" type="ORF">D7V32_09195</name>
</gene>
<organism evidence="2 3">
    <name type="scientific">Acinetobacter tianfuensis</name>
    <dbReference type="NCBI Taxonomy" id="2419603"/>
    <lineage>
        <taxon>Bacteria</taxon>
        <taxon>Pseudomonadati</taxon>
        <taxon>Pseudomonadota</taxon>
        <taxon>Gammaproteobacteria</taxon>
        <taxon>Moraxellales</taxon>
        <taxon>Moraxellaceae</taxon>
        <taxon>Acinetobacter</taxon>
    </lineage>
</organism>
<comment type="caution">
    <text evidence="2">The sequence shown here is derived from an EMBL/GenBank/DDBJ whole genome shotgun (WGS) entry which is preliminary data.</text>
</comment>
<dbReference type="OrthoDB" id="6680917at2"/>
<protein>
    <submittedName>
        <fullName evidence="2">Uncharacterized protein</fullName>
    </submittedName>
</protein>
<dbReference type="PROSITE" id="PS51257">
    <property type="entry name" value="PROKAR_LIPOPROTEIN"/>
    <property type="match status" value="1"/>
</dbReference>
<feature type="chain" id="PRO_5017203923" evidence="1">
    <location>
        <begin position="21"/>
        <end position="324"/>
    </location>
</feature>
<dbReference type="EMBL" id="RAXV01000018">
    <property type="protein sequence ID" value="RKG31051.1"/>
    <property type="molecule type" value="Genomic_DNA"/>
</dbReference>
<dbReference type="Proteomes" id="UP000282388">
    <property type="component" value="Unassembled WGS sequence"/>
</dbReference>
<dbReference type="AlphaFoldDB" id="A0A3A8EQ91"/>
<proteinExistence type="predicted"/>
<keyword evidence="1" id="KW-0732">Signal</keyword>
<feature type="signal peptide" evidence="1">
    <location>
        <begin position="1"/>
        <end position="20"/>
    </location>
</feature>
<name>A0A3A8EQ91_9GAMM</name>
<sequence length="324" mass="35461">MKIKLLTISTAILLTLTACGGGGSSSSDNSNNNSSENPSAPTAAFQQWFTFNLDSYSAELSFDSETTTVDNGKLYTAGDIDTSFMVTANGLYDQGPSHSAYGPLQGSISINNNIWTLSPYSSINAAGLNFETTVQLINLEGASLASKIDLYNYWVLKNNIAGSMDDISNQAQLFLTAMSTVKFPSGSKCLQITKISNSEQYLDLYDSPSSNSQSVLANLWNSLILDPAAKKYIMKDTIAYTLNNNFESGIAQYKNRFYDAYLAPKGVEYDIQSFLTEFDTWANQAPTAAEKNQFLELKTLAQNSCTMYNDVAINAIKQNFANYK</sequence>
<evidence type="ECO:0000256" key="1">
    <source>
        <dbReference type="SAM" id="SignalP"/>
    </source>
</evidence>
<evidence type="ECO:0000313" key="2">
    <source>
        <dbReference type="EMBL" id="RKG31051.1"/>
    </source>
</evidence>
<accession>A0A3A8EQ91</accession>
<reference evidence="2 3" key="1">
    <citation type="submission" date="2018-09" db="EMBL/GenBank/DDBJ databases">
        <title>The draft genome of Acinetobacter spp. strains.</title>
        <authorList>
            <person name="Qin J."/>
            <person name="Feng Y."/>
            <person name="Zong Z."/>
        </authorList>
    </citation>
    <scope>NUCLEOTIDE SEQUENCE [LARGE SCALE GENOMIC DNA]</scope>
    <source>
        <strain evidence="2 3">WCHAc060012</strain>
    </source>
</reference>
<keyword evidence="3" id="KW-1185">Reference proteome</keyword>
<evidence type="ECO:0000313" key="3">
    <source>
        <dbReference type="Proteomes" id="UP000282388"/>
    </source>
</evidence>